<evidence type="ECO:0000313" key="2">
    <source>
        <dbReference type="Proteomes" id="UP000829398"/>
    </source>
</evidence>
<sequence>MSDGGPAKSGGGPAIFRRNSAAQQAASKSNNSRVSAGFATARLGSLSEQLARNARGLAGKGECLVFWQVWFCLVLWQVWFRLVSLTSLFWLKVGSVDAAITSSRGMFSLGAVIRSAQCDFIAAKSDFFPGRVEAREAEAIEVREALSWLKKFAFHYVILDMDSLQVFNALHDKTSYPNGFGSIIDDCRALVRSLREVAFSFVRRSANSAAFTVAQVGSSMSDSGEWRPSRKYKPLLFSSINSSSRASYGTFVSEAVRLLGPPASFDASKLKVVFLGEGMNDYSRILPRTYILSHCDFTANLTLTISNVINLEQLRGWYIKDDVVAEWKKVRDDMCLHVHCYVSGPSLLRDLAAEFRYHIFTKEMPLVLKAVLHGDSMLFRENPELMNALVRVYFHSSSKIYNRMECWGPLKDAAEGRQEDSIQGLLTANKEGYHSPKKLARPKSIFQALFAFLL</sequence>
<proteinExistence type="predicted"/>
<dbReference type="Proteomes" id="UP000829398">
    <property type="component" value="Chromosome 5"/>
</dbReference>
<reference evidence="2" key="1">
    <citation type="journal article" date="2023" name="Hortic. Res.">
        <title>A chromosome-level phased genome enabling allele-level studies in sweet orange: a case study on citrus Huanglongbing tolerance.</title>
        <authorList>
            <person name="Wu B."/>
            <person name="Yu Q."/>
            <person name="Deng Z."/>
            <person name="Duan Y."/>
            <person name="Luo F."/>
            <person name="Gmitter F. Jr."/>
        </authorList>
    </citation>
    <scope>NUCLEOTIDE SEQUENCE [LARGE SCALE GENOMIC DNA]</scope>
    <source>
        <strain evidence="2">cv. Valencia</strain>
    </source>
</reference>
<protein>
    <submittedName>
        <fullName evidence="1">Magnesium dechelatase SGRL</fullName>
    </submittedName>
</protein>
<comment type="caution">
    <text evidence="1">The sequence shown here is derived from an EMBL/GenBank/DDBJ whole genome shotgun (WGS) entry which is preliminary data.</text>
</comment>
<keyword evidence="2" id="KW-1185">Reference proteome</keyword>
<accession>A0ACB8KSA1</accession>
<evidence type="ECO:0000313" key="1">
    <source>
        <dbReference type="EMBL" id="KAH9757272.1"/>
    </source>
</evidence>
<organism evidence="1 2">
    <name type="scientific">Citrus sinensis</name>
    <name type="common">Sweet orange</name>
    <name type="synonym">Citrus aurantium var. sinensis</name>
    <dbReference type="NCBI Taxonomy" id="2711"/>
    <lineage>
        <taxon>Eukaryota</taxon>
        <taxon>Viridiplantae</taxon>
        <taxon>Streptophyta</taxon>
        <taxon>Embryophyta</taxon>
        <taxon>Tracheophyta</taxon>
        <taxon>Spermatophyta</taxon>
        <taxon>Magnoliopsida</taxon>
        <taxon>eudicotyledons</taxon>
        <taxon>Gunneridae</taxon>
        <taxon>Pentapetalae</taxon>
        <taxon>rosids</taxon>
        <taxon>malvids</taxon>
        <taxon>Sapindales</taxon>
        <taxon>Rutaceae</taxon>
        <taxon>Aurantioideae</taxon>
        <taxon>Citrus</taxon>
    </lineage>
</organism>
<gene>
    <name evidence="1" type="ORF">KPL71_016342</name>
</gene>
<dbReference type="EMBL" id="CM039174">
    <property type="protein sequence ID" value="KAH9757272.1"/>
    <property type="molecule type" value="Genomic_DNA"/>
</dbReference>
<name>A0ACB8KSA1_CITSI</name>